<dbReference type="Proteomes" id="UP001159405">
    <property type="component" value="Unassembled WGS sequence"/>
</dbReference>
<feature type="domain" description="Protein kinase" evidence="1">
    <location>
        <begin position="1"/>
        <end position="148"/>
    </location>
</feature>
<dbReference type="EMBL" id="CALNXK010000113">
    <property type="protein sequence ID" value="CAH3159111.1"/>
    <property type="molecule type" value="Genomic_DNA"/>
</dbReference>
<organism evidence="2 3">
    <name type="scientific">Porites lobata</name>
    <dbReference type="NCBI Taxonomy" id="104759"/>
    <lineage>
        <taxon>Eukaryota</taxon>
        <taxon>Metazoa</taxon>
        <taxon>Cnidaria</taxon>
        <taxon>Anthozoa</taxon>
        <taxon>Hexacorallia</taxon>
        <taxon>Scleractinia</taxon>
        <taxon>Fungiina</taxon>
        <taxon>Poritidae</taxon>
        <taxon>Porites</taxon>
    </lineage>
</organism>
<dbReference type="InterPro" id="IPR000719">
    <property type="entry name" value="Prot_kinase_dom"/>
</dbReference>
<dbReference type="PROSITE" id="PS50011">
    <property type="entry name" value="PROTEIN_KINASE_DOM"/>
    <property type="match status" value="1"/>
</dbReference>
<evidence type="ECO:0000313" key="2">
    <source>
        <dbReference type="EMBL" id="CAH3159111.1"/>
    </source>
</evidence>
<evidence type="ECO:0000259" key="1">
    <source>
        <dbReference type="PROSITE" id="PS50011"/>
    </source>
</evidence>
<gene>
    <name evidence="2" type="ORF">PLOB_00003467</name>
</gene>
<dbReference type="Gene3D" id="1.10.510.10">
    <property type="entry name" value="Transferase(Phosphotransferase) domain 1"/>
    <property type="match status" value="1"/>
</dbReference>
<proteinExistence type="predicted"/>
<reference evidence="2 3" key="1">
    <citation type="submission" date="2022-05" db="EMBL/GenBank/DDBJ databases">
        <authorList>
            <consortium name="Genoscope - CEA"/>
            <person name="William W."/>
        </authorList>
    </citation>
    <scope>NUCLEOTIDE SEQUENCE [LARGE SCALE GENOMIC DNA]</scope>
</reference>
<evidence type="ECO:0000313" key="3">
    <source>
        <dbReference type="Proteomes" id="UP001159405"/>
    </source>
</evidence>
<protein>
    <recommendedName>
        <fullName evidence="1">Protein kinase domain-containing protein</fullName>
    </recommendedName>
</protein>
<dbReference type="SUPFAM" id="SSF56112">
    <property type="entry name" value="Protein kinase-like (PK-like)"/>
    <property type="match status" value="1"/>
</dbReference>
<name>A0ABN8QCI8_9CNID</name>
<dbReference type="InterPro" id="IPR011009">
    <property type="entry name" value="Kinase-like_dom_sf"/>
</dbReference>
<sequence>MVKEENIQMPYSPILVDFGKSKHMSDVQKKNLRDTEKEIYRKRHFHIAPEVIDGSHTPSVKSDVYSIGLVFCKIYKLVKVKNLKDLCKSPEYKPMNRLMSKTWPATFVLPKSFPPVVMEALGKRSYMEKKARSKFIQAIYDAICQYTMSPTADQRRQVCRQIITDYPFQADVDGGCESWYRILTDKCKNECRGYVPDPVVMARKRKNPDGSIKQPNPAKGLRRGIVKWATPHIEGEDEASHARHVTWMHSEWKKKEKRHSLVTRKMDLTYSFRREYLTKEMVPLLDIKEKYPFLFDEKEVRNEYCRLMADEDAATGIEEKFLKLGSKIIEYSKGKNLTESEPLLDLLKCDSDDEEDTPPTSEDQALIALCLLPMILERAPKNGQSQSDFLYQNGDDAKKIAHNAKEGMTPFIIFEGQLQAPDDIYLSGERNLLLKVNGGHTSALVTLLPIYFVCNIEYPKECRNTYLFLQREVLNVYDSVKLPTKVLQLMNELTQF</sequence>
<dbReference type="PANTHER" id="PTHR31025">
    <property type="entry name" value="SI:CH211-196P9.1-RELATED"/>
    <property type="match status" value="1"/>
</dbReference>
<dbReference type="PANTHER" id="PTHR31025:SF9">
    <property type="entry name" value="SI:DKEY-286J15.1"/>
    <property type="match status" value="1"/>
</dbReference>
<comment type="caution">
    <text evidence="2">The sequence shown here is derived from an EMBL/GenBank/DDBJ whole genome shotgun (WGS) entry which is preliminary data.</text>
</comment>
<keyword evidence="3" id="KW-1185">Reference proteome</keyword>
<accession>A0ABN8QCI8</accession>